<gene>
    <name evidence="1" type="ORF">ENI34_04765</name>
</gene>
<evidence type="ECO:0000313" key="1">
    <source>
        <dbReference type="EMBL" id="HEC78439.1"/>
    </source>
</evidence>
<organism evidence="1 2">
    <name type="scientific">candidate division WOR-3 bacterium</name>
    <dbReference type="NCBI Taxonomy" id="2052148"/>
    <lineage>
        <taxon>Bacteria</taxon>
        <taxon>Bacteria division WOR-3</taxon>
    </lineage>
</organism>
<dbReference type="InterPro" id="IPR011250">
    <property type="entry name" value="OMP/PagP_B-barrel"/>
</dbReference>
<sequence>MKKIITVVGLCLILVSVLNAKGIKRSRRYLFELGPKANLYIGDEVRIGIGAEVVVNPLSTFGLRMELTELVVGGNTSFYLNNNGSIDALIPIPMRDLAPYIHAGFGFNVIDTGAGSQTIFSIRAGMGIDYPISPGTKLFFEPGIIISGNGDTKATFRLSFGGRFGVLR</sequence>
<dbReference type="SUPFAM" id="SSF56925">
    <property type="entry name" value="OMPA-like"/>
    <property type="match status" value="1"/>
</dbReference>
<proteinExistence type="predicted"/>
<name>A0A9C9EM54_UNCW3</name>
<comment type="caution">
    <text evidence="1">The sequence shown here is derived from an EMBL/GenBank/DDBJ whole genome shotgun (WGS) entry which is preliminary data.</text>
</comment>
<dbReference type="AlphaFoldDB" id="A0A9C9EM54"/>
<dbReference type="EMBL" id="DRIG01000052">
    <property type="protein sequence ID" value="HEC78439.1"/>
    <property type="molecule type" value="Genomic_DNA"/>
</dbReference>
<evidence type="ECO:0000313" key="2">
    <source>
        <dbReference type="Proteomes" id="UP000885826"/>
    </source>
</evidence>
<dbReference type="Gene3D" id="2.40.160.20">
    <property type="match status" value="1"/>
</dbReference>
<protein>
    <recommendedName>
        <fullName evidence="3">Outer membrane protein beta-barrel domain-containing protein</fullName>
    </recommendedName>
</protein>
<accession>A0A9C9EM54</accession>
<evidence type="ECO:0008006" key="3">
    <source>
        <dbReference type="Google" id="ProtNLM"/>
    </source>
</evidence>
<reference evidence="1" key="1">
    <citation type="journal article" date="2020" name="mSystems">
        <title>Genome- and Community-Level Interaction Insights into Carbon Utilization and Element Cycling Functions of Hydrothermarchaeota in Hydrothermal Sediment.</title>
        <authorList>
            <person name="Zhou Z."/>
            <person name="Liu Y."/>
            <person name="Xu W."/>
            <person name="Pan J."/>
            <person name="Luo Z.H."/>
            <person name="Li M."/>
        </authorList>
    </citation>
    <scope>NUCLEOTIDE SEQUENCE</scope>
    <source>
        <strain evidence="1">HyVt-388</strain>
    </source>
</reference>
<dbReference type="Proteomes" id="UP000885826">
    <property type="component" value="Unassembled WGS sequence"/>
</dbReference>